<keyword evidence="8" id="KW-0804">Transcription</keyword>
<dbReference type="SUPFAM" id="SSF111064">
    <property type="entry name" value="Hut operon positive regulatory protein HutP"/>
    <property type="match status" value="1"/>
</dbReference>
<keyword evidence="10" id="KW-1185">Reference proteome</keyword>
<dbReference type="EMBL" id="CP016379">
    <property type="protein sequence ID" value="AZR74818.1"/>
    <property type="molecule type" value="Genomic_DNA"/>
</dbReference>
<proteinExistence type="inferred from homology"/>
<keyword evidence="5" id="KW-0694">RNA-binding</keyword>
<organism evidence="9 10">
    <name type="scientific">Anoxybacter fermentans</name>
    <dbReference type="NCBI Taxonomy" id="1323375"/>
    <lineage>
        <taxon>Bacteria</taxon>
        <taxon>Bacillati</taxon>
        <taxon>Bacillota</taxon>
        <taxon>Clostridia</taxon>
        <taxon>Halanaerobiales</taxon>
        <taxon>Anoxybacter</taxon>
    </lineage>
</organism>
<comment type="function">
    <text evidence="1">Antiterminator that binds to cis-acting regulatory sequences on the mRNA in the presence of histidine, thereby suppressing transcription termination and activating the hut operon for histidine utilization.</text>
</comment>
<dbReference type="KEGG" id="aft:BBF96_04255"/>
<dbReference type="InterPro" id="IPR036482">
    <property type="entry name" value="Regulatory_HutP_sf"/>
</dbReference>
<evidence type="ECO:0000313" key="9">
    <source>
        <dbReference type="EMBL" id="AZR74818.1"/>
    </source>
</evidence>
<evidence type="ECO:0000256" key="7">
    <source>
        <dbReference type="ARBA" id="ARBA00023159"/>
    </source>
</evidence>
<dbReference type="CDD" id="cd11640">
    <property type="entry name" value="HutP"/>
    <property type="match status" value="1"/>
</dbReference>
<name>A0A3Q9HSK2_9FIRM</name>
<evidence type="ECO:0000313" key="10">
    <source>
        <dbReference type="Proteomes" id="UP000267250"/>
    </source>
</evidence>
<keyword evidence="7" id="KW-0010">Activator</keyword>
<gene>
    <name evidence="9" type="ORF">BBF96_04255</name>
</gene>
<dbReference type="Gene3D" id="3.40.1510.10">
    <property type="entry name" value="Hut operon regulatory protein HutP"/>
    <property type="match status" value="1"/>
</dbReference>
<dbReference type="Proteomes" id="UP000267250">
    <property type="component" value="Chromosome"/>
</dbReference>
<reference evidence="9 10" key="1">
    <citation type="submission" date="2016-07" db="EMBL/GenBank/DDBJ databases">
        <title>Genome and transcriptome analysis of iron-reducing fermentative bacteria Anoxybacter fermentans.</title>
        <authorList>
            <person name="Zeng X."/>
            <person name="Shao Z."/>
        </authorList>
    </citation>
    <scope>NUCLEOTIDE SEQUENCE [LARGE SCALE GENOMIC DNA]</scope>
    <source>
        <strain evidence="9 10">DY22613</strain>
    </source>
</reference>
<evidence type="ECO:0000256" key="6">
    <source>
        <dbReference type="ARBA" id="ARBA00023015"/>
    </source>
</evidence>
<dbReference type="GO" id="GO:0003723">
    <property type="term" value="F:RNA binding"/>
    <property type="evidence" value="ECO:0007669"/>
    <property type="project" value="UniProtKB-KW"/>
</dbReference>
<evidence type="ECO:0000256" key="2">
    <source>
        <dbReference type="ARBA" id="ARBA00009992"/>
    </source>
</evidence>
<evidence type="ECO:0000256" key="5">
    <source>
        <dbReference type="ARBA" id="ARBA00022884"/>
    </source>
</evidence>
<accession>A0A3Q9HSK2</accession>
<keyword evidence="6" id="KW-0805">Transcription regulation</keyword>
<comment type="similarity">
    <text evidence="2">Belongs to the HutP family.</text>
</comment>
<evidence type="ECO:0000256" key="1">
    <source>
        <dbReference type="ARBA" id="ARBA00002945"/>
    </source>
</evidence>
<evidence type="ECO:0000256" key="3">
    <source>
        <dbReference type="ARBA" id="ARBA00011643"/>
    </source>
</evidence>
<protein>
    <recommendedName>
        <fullName evidence="4">Hut operon positive regulatory protein</fullName>
    </recommendedName>
</protein>
<comment type="subunit">
    <text evidence="3">Homohexamer.</text>
</comment>
<dbReference type="AlphaFoldDB" id="A0A3Q9HSK2"/>
<evidence type="ECO:0000256" key="4">
    <source>
        <dbReference type="ARBA" id="ARBA00019377"/>
    </source>
</evidence>
<dbReference type="Pfam" id="PF09021">
    <property type="entry name" value="HutP"/>
    <property type="match status" value="1"/>
</dbReference>
<dbReference type="InterPro" id="IPR015111">
    <property type="entry name" value="Regulatory_HutP"/>
</dbReference>
<sequence length="134" mass="14723">MQVGKAAMLLALTSNRQEEVEIKTYLKERYNYDTVVTEVGGVLRDIKGRVVKSVVSAAINAGILEKKSNHIHPLIHATLEAERGMMFDLPTQSSIVMKVAIVVGDKWLAVAMYGESAIHVLSNHERAGLGIMHL</sequence>
<evidence type="ECO:0000256" key="8">
    <source>
        <dbReference type="ARBA" id="ARBA00023163"/>
    </source>
</evidence>